<accession>A0ACA9MQQ4</accession>
<proteinExistence type="predicted"/>
<name>A0ACA9MQQ4_9GLOM</name>
<evidence type="ECO:0000313" key="1">
    <source>
        <dbReference type="EMBL" id="CAG8605151.1"/>
    </source>
</evidence>
<sequence length="332" mass="37951">MGKSIALDVRTDFIIRQVKQLIYDAEGIPTHHQHLTYNGKDLENNRPLCYYGIDHNATLIVRKINVDNVTHYVVDPENLDPEYDCDFTNIKDEGAKFVRGGLAYKRPAGWKRYALKVLGKYENDAWLGAGTNGNEWPVSYHGTAYCNANSIADNGYSLKKGKNFAYGHGTYSTPNIHIAEKYAKEFVFKGETYLVVLQNRVNPKNLKRIKTYMGEYWISPKGEDLRVYGICIKKKERFAILRFIWQQIGIMGFLVLFAWEFPVIQASVINTQGFRSIVIQSPVEAESFKIGSTHVIKWKSTLPPNTEVVIEILASPRYELEPPEMIWKTTAV</sequence>
<feature type="non-terminal residue" evidence="1">
    <location>
        <position position="332"/>
    </location>
</feature>
<dbReference type="EMBL" id="CAJVPT010014517">
    <property type="protein sequence ID" value="CAG8605151.1"/>
    <property type="molecule type" value="Genomic_DNA"/>
</dbReference>
<gene>
    <name evidence="1" type="ORF">ACOLOM_LOCUS6823</name>
</gene>
<comment type="caution">
    <text evidence="1">The sequence shown here is derived from an EMBL/GenBank/DDBJ whole genome shotgun (WGS) entry which is preliminary data.</text>
</comment>
<protein>
    <submittedName>
        <fullName evidence="1">6628_t:CDS:1</fullName>
    </submittedName>
</protein>
<organism evidence="1 2">
    <name type="scientific">Acaulospora colombiana</name>
    <dbReference type="NCBI Taxonomy" id="27376"/>
    <lineage>
        <taxon>Eukaryota</taxon>
        <taxon>Fungi</taxon>
        <taxon>Fungi incertae sedis</taxon>
        <taxon>Mucoromycota</taxon>
        <taxon>Glomeromycotina</taxon>
        <taxon>Glomeromycetes</taxon>
        <taxon>Diversisporales</taxon>
        <taxon>Acaulosporaceae</taxon>
        <taxon>Acaulospora</taxon>
    </lineage>
</organism>
<evidence type="ECO:0000313" key="2">
    <source>
        <dbReference type="Proteomes" id="UP000789525"/>
    </source>
</evidence>
<keyword evidence="2" id="KW-1185">Reference proteome</keyword>
<dbReference type="Proteomes" id="UP000789525">
    <property type="component" value="Unassembled WGS sequence"/>
</dbReference>
<reference evidence="1" key="1">
    <citation type="submission" date="2021-06" db="EMBL/GenBank/DDBJ databases">
        <authorList>
            <person name="Kallberg Y."/>
            <person name="Tangrot J."/>
            <person name="Rosling A."/>
        </authorList>
    </citation>
    <scope>NUCLEOTIDE SEQUENCE</scope>
    <source>
        <strain evidence="1">CL356</strain>
    </source>
</reference>